<feature type="chain" id="PRO_5021394294" description="Immunoglobulin domain-containing protein" evidence="4">
    <location>
        <begin position="18"/>
        <end position="135"/>
    </location>
</feature>
<keyword evidence="2" id="KW-0812">Transmembrane</keyword>
<evidence type="ECO:0000259" key="5">
    <source>
        <dbReference type="SMART" id="SM00409"/>
    </source>
</evidence>
<dbReference type="GO" id="GO:0004888">
    <property type="term" value="F:transmembrane signaling receptor activity"/>
    <property type="evidence" value="ECO:0007669"/>
    <property type="project" value="TreeGrafter"/>
</dbReference>
<dbReference type="InterPro" id="IPR050671">
    <property type="entry name" value="CD300_family_receptors"/>
</dbReference>
<evidence type="ECO:0000313" key="7">
    <source>
        <dbReference type="Proteomes" id="UP000314982"/>
    </source>
</evidence>
<feature type="domain" description="Immunoglobulin" evidence="5">
    <location>
        <begin position="26"/>
        <end position="126"/>
    </location>
</feature>
<dbReference type="STRING" id="62062.ENSHHUP00000011811"/>
<dbReference type="Proteomes" id="UP000314982">
    <property type="component" value="Unassembled WGS sequence"/>
</dbReference>
<keyword evidence="7" id="KW-1185">Reference proteome</keyword>
<dbReference type="GO" id="GO:0005886">
    <property type="term" value="C:plasma membrane"/>
    <property type="evidence" value="ECO:0007669"/>
    <property type="project" value="TreeGrafter"/>
</dbReference>
<dbReference type="SUPFAM" id="SSF48726">
    <property type="entry name" value="Immunoglobulin"/>
    <property type="match status" value="1"/>
</dbReference>
<feature type="signal peptide" evidence="4">
    <location>
        <begin position="1"/>
        <end position="17"/>
    </location>
</feature>
<dbReference type="PANTHER" id="PTHR11860">
    <property type="entry name" value="POLYMERIC-IMMUNOGLOBULIN RECEPTOR"/>
    <property type="match status" value="1"/>
</dbReference>
<reference evidence="6" key="2">
    <citation type="submission" date="2025-08" db="UniProtKB">
        <authorList>
            <consortium name="Ensembl"/>
        </authorList>
    </citation>
    <scope>IDENTIFICATION</scope>
</reference>
<keyword evidence="3" id="KW-0472">Membrane</keyword>
<organism evidence="6 7">
    <name type="scientific">Hucho hucho</name>
    <name type="common">huchen</name>
    <dbReference type="NCBI Taxonomy" id="62062"/>
    <lineage>
        <taxon>Eukaryota</taxon>
        <taxon>Metazoa</taxon>
        <taxon>Chordata</taxon>
        <taxon>Craniata</taxon>
        <taxon>Vertebrata</taxon>
        <taxon>Euteleostomi</taxon>
        <taxon>Actinopterygii</taxon>
        <taxon>Neopterygii</taxon>
        <taxon>Teleostei</taxon>
        <taxon>Protacanthopterygii</taxon>
        <taxon>Salmoniformes</taxon>
        <taxon>Salmonidae</taxon>
        <taxon>Salmoninae</taxon>
        <taxon>Hucho</taxon>
    </lineage>
</organism>
<name>A0A4W5KIH1_9TELE</name>
<keyword evidence="4" id="KW-0732">Signal</keyword>
<dbReference type="Ensembl" id="ENSHHUT00000012181.1">
    <property type="protein sequence ID" value="ENSHHUP00000011811.1"/>
    <property type="gene ID" value="ENSHHUG00000007207.1"/>
</dbReference>
<evidence type="ECO:0000256" key="4">
    <source>
        <dbReference type="SAM" id="SignalP"/>
    </source>
</evidence>
<dbReference type="InterPro" id="IPR013106">
    <property type="entry name" value="Ig_V-set"/>
</dbReference>
<evidence type="ECO:0000256" key="3">
    <source>
        <dbReference type="ARBA" id="ARBA00023136"/>
    </source>
</evidence>
<dbReference type="Pfam" id="PF07686">
    <property type="entry name" value="V-set"/>
    <property type="match status" value="1"/>
</dbReference>
<comment type="subcellular location">
    <subcellularLocation>
        <location evidence="1">Membrane</location>
    </subcellularLocation>
</comment>
<protein>
    <recommendedName>
        <fullName evidence="5">Immunoglobulin domain-containing protein</fullName>
    </recommendedName>
</protein>
<dbReference type="InterPro" id="IPR013783">
    <property type="entry name" value="Ig-like_fold"/>
</dbReference>
<sequence length="135" mass="15176">MFFWWSISCMLTTNCSSIRRLQFGCAYRVSVKTGGSITIPCRYDLKYKNNVKYLCKVGHLKICSPDVHTDPFKSIDKASISHDINKQTFTVTMTDLGTEDSGHYQCAVEINGRSDAIIERFQLSVTPGKILATLP</sequence>
<evidence type="ECO:0000256" key="2">
    <source>
        <dbReference type="ARBA" id="ARBA00022692"/>
    </source>
</evidence>
<dbReference type="SMART" id="SM00409">
    <property type="entry name" value="IG"/>
    <property type="match status" value="1"/>
</dbReference>
<reference evidence="7" key="1">
    <citation type="submission" date="2018-06" db="EMBL/GenBank/DDBJ databases">
        <title>Genome assembly of Danube salmon.</title>
        <authorList>
            <person name="Macqueen D.J."/>
            <person name="Gundappa M.K."/>
        </authorList>
    </citation>
    <scope>NUCLEOTIDE SEQUENCE [LARGE SCALE GENOMIC DNA]</scope>
</reference>
<dbReference type="InterPro" id="IPR003599">
    <property type="entry name" value="Ig_sub"/>
</dbReference>
<proteinExistence type="predicted"/>
<evidence type="ECO:0000256" key="1">
    <source>
        <dbReference type="ARBA" id="ARBA00004370"/>
    </source>
</evidence>
<dbReference type="Gene3D" id="2.60.40.10">
    <property type="entry name" value="Immunoglobulins"/>
    <property type="match status" value="1"/>
</dbReference>
<evidence type="ECO:0000313" key="6">
    <source>
        <dbReference type="Ensembl" id="ENSHHUP00000011811.1"/>
    </source>
</evidence>
<dbReference type="PANTHER" id="PTHR11860:SF87">
    <property type="entry name" value="CMRF35-LIKE MOLECULE 8"/>
    <property type="match status" value="1"/>
</dbReference>
<dbReference type="GeneTree" id="ENSGT00980000199984"/>
<dbReference type="InterPro" id="IPR036179">
    <property type="entry name" value="Ig-like_dom_sf"/>
</dbReference>
<accession>A0A4W5KIH1</accession>
<reference evidence="6" key="3">
    <citation type="submission" date="2025-09" db="UniProtKB">
        <authorList>
            <consortium name="Ensembl"/>
        </authorList>
    </citation>
    <scope>IDENTIFICATION</scope>
</reference>
<dbReference type="CDD" id="cd05716">
    <property type="entry name" value="IgV_pIgR_like"/>
    <property type="match status" value="1"/>
</dbReference>
<dbReference type="AlphaFoldDB" id="A0A4W5KIH1"/>